<organism evidence="1 2">
    <name type="scientific">Pangasius djambal</name>
    <dbReference type="NCBI Taxonomy" id="1691987"/>
    <lineage>
        <taxon>Eukaryota</taxon>
        <taxon>Metazoa</taxon>
        <taxon>Chordata</taxon>
        <taxon>Craniata</taxon>
        <taxon>Vertebrata</taxon>
        <taxon>Euteleostomi</taxon>
        <taxon>Actinopterygii</taxon>
        <taxon>Neopterygii</taxon>
        <taxon>Teleostei</taxon>
        <taxon>Ostariophysi</taxon>
        <taxon>Siluriformes</taxon>
        <taxon>Pangasiidae</taxon>
        <taxon>Pangasius</taxon>
    </lineage>
</organism>
<proteinExistence type="predicted"/>
<comment type="caution">
    <text evidence="1">The sequence shown here is derived from an EMBL/GenBank/DDBJ whole genome shotgun (WGS) entry which is preliminary data.</text>
</comment>
<keyword evidence="2" id="KW-1185">Reference proteome</keyword>
<evidence type="ECO:0000313" key="2">
    <source>
        <dbReference type="Proteomes" id="UP000830395"/>
    </source>
</evidence>
<name>A0ACC5Y5F7_9TELE</name>
<sequence length="68" mass="7005">EDSQSVSEGDHDPPSSELESPSSSSSPVEPDDISQCGAECSVQSSKNYSGPLGPDGQTHVTQDASLLK</sequence>
<protein>
    <submittedName>
        <fullName evidence="1">Uncharacterized protein</fullName>
    </submittedName>
</protein>
<reference evidence="1" key="1">
    <citation type="submission" date="2020-02" db="EMBL/GenBank/DDBJ databases">
        <title>Genome sequencing of the panga catfish, Pangasius djambal.</title>
        <authorList>
            <person name="Wen M."/>
            <person name="Zahm M."/>
            <person name="Roques C."/>
            <person name="Cabau C."/>
            <person name="Klopp C."/>
            <person name="Donnadieu C."/>
            <person name="Jouanno E."/>
            <person name="Avarre J.-C."/>
            <person name="Campet M."/>
            <person name="Ha T."/>
            <person name="Dugue R."/>
            <person name="Lampietro C."/>
            <person name="Louis A."/>
            <person name="Herpin A."/>
            <person name="Echchiki A."/>
            <person name="Berthelot C."/>
            <person name="Parey E."/>
            <person name="Roest-Crollius H."/>
            <person name="Braasch I."/>
            <person name="Postlethwait J.H."/>
            <person name="Bobe J."/>
            <person name="Montfort J."/>
            <person name="Bouchez O."/>
            <person name="Begum T."/>
            <person name="Schartl M."/>
            <person name="Gustiano R."/>
            <person name="Guiguen Y."/>
        </authorList>
    </citation>
    <scope>NUCLEOTIDE SEQUENCE</scope>
    <source>
        <strain evidence="1">Pdj_M5554</strain>
    </source>
</reference>
<dbReference type="EMBL" id="CM040977">
    <property type="protein sequence ID" value="MCJ8730834.1"/>
    <property type="molecule type" value="Genomic_DNA"/>
</dbReference>
<evidence type="ECO:0000313" key="1">
    <source>
        <dbReference type="EMBL" id="MCJ8730834.1"/>
    </source>
</evidence>
<dbReference type="Proteomes" id="UP000830395">
    <property type="component" value="Chromosome 3"/>
</dbReference>
<accession>A0ACC5Y5F7</accession>
<feature type="non-terminal residue" evidence="1">
    <location>
        <position position="1"/>
    </location>
</feature>
<gene>
    <name evidence="1" type="ORF">PDJAM_G00188960</name>
</gene>